<dbReference type="InterPro" id="IPR003741">
    <property type="entry name" value="LUD_dom"/>
</dbReference>
<dbReference type="HOGENOM" id="CLU_090664_3_0_4"/>
<reference evidence="2 3" key="1">
    <citation type="journal article" date="2011" name="J. Bacteriol.">
        <title>Complete genome sequence of Burkholderia rhizoxinica, an endosymbiont of Rhizopus microsporus.</title>
        <authorList>
            <person name="Lackner G."/>
            <person name="Moebius N."/>
            <person name="Partida-Martinez L."/>
            <person name="Hertweck C."/>
        </authorList>
    </citation>
    <scope>NUCLEOTIDE SEQUENCE [LARGE SCALE GENOMIC DNA]</scope>
    <source>
        <strain evidence="3">DSM 19002 / CIP 109453 / HKI 454</strain>
    </source>
</reference>
<dbReference type="EMBL" id="FR687359">
    <property type="protein sequence ID" value="CBW74285.1"/>
    <property type="molecule type" value="Genomic_DNA"/>
</dbReference>
<protein>
    <recommendedName>
        <fullName evidence="1">LUD domain-containing protein</fullName>
    </recommendedName>
</protein>
<gene>
    <name evidence="2" type="ordered locus">RBRH_02592</name>
</gene>
<dbReference type="Gene3D" id="3.40.50.10420">
    <property type="entry name" value="NagB/RpiA/CoA transferase-like"/>
    <property type="match status" value="1"/>
</dbReference>
<dbReference type="SUPFAM" id="SSF100950">
    <property type="entry name" value="NagB/RpiA/CoA transferase-like"/>
    <property type="match status" value="1"/>
</dbReference>
<feature type="domain" description="LUD" evidence="1">
    <location>
        <begin position="131"/>
        <end position="227"/>
    </location>
</feature>
<name>E5ANV3_MYCRK</name>
<dbReference type="AlphaFoldDB" id="E5ANV3"/>
<dbReference type="PANTHER" id="PTHR43682">
    <property type="entry name" value="LACTATE UTILIZATION PROTEIN C"/>
    <property type="match status" value="1"/>
</dbReference>
<evidence type="ECO:0000313" key="2">
    <source>
        <dbReference type="EMBL" id="CBW74285.1"/>
    </source>
</evidence>
<evidence type="ECO:0000313" key="3">
    <source>
        <dbReference type="Proteomes" id="UP000007437"/>
    </source>
</evidence>
<dbReference type="Pfam" id="PF02589">
    <property type="entry name" value="LUD_dom"/>
    <property type="match status" value="1"/>
</dbReference>
<dbReference type="STRING" id="882378.RBRH_02592"/>
<evidence type="ECO:0000259" key="1">
    <source>
        <dbReference type="Pfam" id="PF02589"/>
    </source>
</evidence>
<accession>E5ANV3</accession>
<dbReference type="PANTHER" id="PTHR43682:SF1">
    <property type="entry name" value="LACTATE UTILIZATION PROTEIN C"/>
    <property type="match status" value="1"/>
</dbReference>
<organism evidence="2 3">
    <name type="scientific">Mycetohabitans rhizoxinica (strain DSM 19002 / CIP 109453 / HKI 454)</name>
    <name type="common">Paraburkholderia rhizoxinica</name>
    <dbReference type="NCBI Taxonomy" id="882378"/>
    <lineage>
        <taxon>Bacteria</taxon>
        <taxon>Pseudomonadati</taxon>
        <taxon>Pseudomonadota</taxon>
        <taxon>Betaproteobacteria</taxon>
        <taxon>Burkholderiales</taxon>
        <taxon>Burkholderiaceae</taxon>
        <taxon>Mycetohabitans</taxon>
    </lineage>
</organism>
<dbReference type="KEGG" id="brh:RBRH_02592"/>
<sequence length="230" mass="24527">MANALSEDRSMDTSAARRNIIARIRAAQRRPALPAAAEREALTDYLARHPVGPRPDLPGDLVELFVTQSRKMATSVACVDGPQQVPAAVAAYLHEHKLATTAVAWPALADYGWADVGRQLEFRMPRDGDLTGITGCFCAVAETGTLALLSGEDEFVSAGLLPQTHIAIVPASRVVGGLEDAFALMRAERGELPRAVNFISGPSRTGDIEQTIVLGAHGPYRVHAVVVRDA</sequence>
<dbReference type="InterPro" id="IPR037171">
    <property type="entry name" value="NagB/RpiA_transferase-like"/>
</dbReference>
<proteinExistence type="predicted"/>
<dbReference type="eggNOG" id="COG1556">
    <property type="taxonomic scope" value="Bacteria"/>
</dbReference>
<dbReference type="Proteomes" id="UP000007437">
    <property type="component" value="Chromosome"/>
</dbReference>
<dbReference type="InterPro" id="IPR024185">
    <property type="entry name" value="FTHF_cligase-like_sf"/>
</dbReference>